<gene>
    <name evidence="6" type="ORF">OEG82_05365</name>
</gene>
<evidence type="ECO:0000256" key="3">
    <source>
        <dbReference type="ARBA" id="ARBA00022777"/>
    </source>
</evidence>
<dbReference type="Pfam" id="PF00370">
    <property type="entry name" value="FGGY_N"/>
    <property type="match status" value="1"/>
</dbReference>
<dbReference type="EMBL" id="JAOVZQ010000001">
    <property type="protein sequence ID" value="MCY0093450.1"/>
    <property type="molecule type" value="Genomic_DNA"/>
</dbReference>
<accession>A0ABT3YCG7</accession>
<reference evidence="6" key="1">
    <citation type="submission" date="2022-10" db="EMBL/GenBank/DDBJ databases">
        <title>Hoeflea sp. J2-29, isolated from marine algae.</title>
        <authorList>
            <person name="Kristyanto S."/>
            <person name="Kim J.M."/>
            <person name="Jeon C.O."/>
        </authorList>
    </citation>
    <scope>NUCLEOTIDE SEQUENCE</scope>
    <source>
        <strain evidence="6">J2-29</strain>
    </source>
</reference>
<organism evidence="6 7">
    <name type="scientific">Hoeflea ulvae</name>
    <dbReference type="NCBI Taxonomy" id="2983764"/>
    <lineage>
        <taxon>Bacteria</taxon>
        <taxon>Pseudomonadati</taxon>
        <taxon>Pseudomonadota</taxon>
        <taxon>Alphaproteobacteria</taxon>
        <taxon>Hyphomicrobiales</taxon>
        <taxon>Rhizobiaceae</taxon>
        <taxon>Hoeflea</taxon>
    </lineage>
</organism>
<evidence type="ECO:0000259" key="4">
    <source>
        <dbReference type="Pfam" id="PF00370"/>
    </source>
</evidence>
<dbReference type="InterPro" id="IPR050406">
    <property type="entry name" value="FGGY_Carb_Kinase"/>
</dbReference>
<sequence length="503" mass="52673">MASDLVLCLDSGTTSVKAAVYDRNGHAVARAETPNAALLRSGNRVEQDMDRTLADARQVIAACLDQVEGTVSALALTAQGDGLWPLSGDLAPAGKAITWLDGRAAELVAGMADALDVVETITSARPTSASQTLQLLWLQHNEPERFAAIRYALRLKEWLFFSFTGELRAEYGSLLPAWGDWRTGKPIGEVSKALGLEKGTELLPEPGTVTSAGLSSQAARQLRLPEGLPVVLGPGDVQSSFVGLGVGPGLALTRGSVFGTSAVHGGYYAGIGDIPDKPSGAMIQRFATGQGFICFHPCFNGGNLMRHVADLVGGDLPRNDRPAYSGVVLHPFFEPGGERAPVTNPLASAAAFGLGADTTAEQLGWAARESLAFLARMSHAELGDDGKNRIVVGGGVARDPVLMQLLATVLGRSVLPHSGGDTALRGLAAIAMGALDAGPDRGKPDETYLSPSGTEIQPETGAVPAFLSRKMELFEQLLADVSRHWEELAKVREDAAALTGGQI</sequence>
<keyword evidence="3 6" id="KW-0418">Kinase</keyword>
<proteinExistence type="inferred from homology"/>
<dbReference type="SUPFAM" id="SSF53067">
    <property type="entry name" value="Actin-like ATPase domain"/>
    <property type="match status" value="2"/>
</dbReference>
<dbReference type="PANTHER" id="PTHR43095:SF5">
    <property type="entry name" value="XYLULOSE KINASE"/>
    <property type="match status" value="1"/>
</dbReference>
<dbReference type="Pfam" id="PF02782">
    <property type="entry name" value="FGGY_C"/>
    <property type="match status" value="1"/>
</dbReference>
<feature type="domain" description="Carbohydrate kinase FGGY N-terminal" evidence="4">
    <location>
        <begin position="6"/>
        <end position="243"/>
    </location>
</feature>
<comment type="caution">
    <text evidence="6">The sequence shown here is derived from an EMBL/GenBank/DDBJ whole genome shotgun (WGS) entry which is preliminary data.</text>
</comment>
<dbReference type="GO" id="GO:0016301">
    <property type="term" value="F:kinase activity"/>
    <property type="evidence" value="ECO:0007669"/>
    <property type="project" value="UniProtKB-KW"/>
</dbReference>
<evidence type="ECO:0000313" key="6">
    <source>
        <dbReference type="EMBL" id="MCY0093450.1"/>
    </source>
</evidence>
<dbReference type="InterPro" id="IPR000577">
    <property type="entry name" value="Carb_kinase_FGGY"/>
</dbReference>
<dbReference type="PANTHER" id="PTHR43095">
    <property type="entry name" value="SUGAR KINASE"/>
    <property type="match status" value="1"/>
</dbReference>
<protein>
    <submittedName>
        <fullName evidence="6">FGGY family carbohydrate kinase</fullName>
    </submittedName>
</protein>
<keyword evidence="2" id="KW-0808">Transferase</keyword>
<evidence type="ECO:0000256" key="1">
    <source>
        <dbReference type="ARBA" id="ARBA00009156"/>
    </source>
</evidence>
<feature type="domain" description="Carbohydrate kinase FGGY C-terminal" evidence="5">
    <location>
        <begin position="326"/>
        <end position="434"/>
    </location>
</feature>
<dbReference type="InterPro" id="IPR018484">
    <property type="entry name" value="FGGY_N"/>
</dbReference>
<keyword evidence="7" id="KW-1185">Reference proteome</keyword>
<name>A0ABT3YCG7_9HYPH</name>
<evidence type="ECO:0000256" key="2">
    <source>
        <dbReference type="ARBA" id="ARBA00022679"/>
    </source>
</evidence>
<comment type="similarity">
    <text evidence="1">Belongs to the FGGY kinase family.</text>
</comment>
<evidence type="ECO:0000313" key="7">
    <source>
        <dbReference type="Proteomes" id="UP001081283"/>
    </source>
</evidence>
<dbReference type="RefSeq" id="WP_267611405.1">
    <property type="nucleotide sequence ID" value="NZ_JAOVZQ010000001.1"/>
</dbReference>
<dbReference type="InterPro" id="IPR018485">
    <property type="entry name" value="FGGY_C"/>
</dbReference>
<dbReference type="Proteomes" id="UP001081283">
    <property type="component" value="Unassembled WGS sequence"/>
</dbReference>
<dbReference type="InterPro" id="IPR043129">
    <property type="entry name" value="ATPase_NBD"/>
</dbReference>
<dbReference type="Gene3D" id="3.30.420.40">
    <property type="match status" value="2"/>
</dbReference>
<evidence type="ECO:0000259" key="5">
    <source>
        <dbReference type="Pfam" id="PF02782"/>
    </source>
</evidence>
<dbReference type="PIRSF" id="PIRSF000538">
    <property type="entry name" value="GlpK"/>
    <property type="match status" value="1"/>
</dbReference>